<dbReference type="FunFam" id="2.130.10.10:FF:003005">
    <property type="entry name" value="Transducin"/>
    <property type="match status" value="1"/>
</dbReference>
<accession>V6TCW9</accession>
<dbReference type="VEuPathDB" id="GiardiaDB:QR46_1975"/>
<comment type="similarity">
    <text evidence="6">Belongs to the WD repeat UTP18 family.</text>
</comment>
<evidence type="ECO:0000256" key="4">
    <source>
        <dbReference type="ARBA" id="ARBA00022737"/>
    </source>
</evidence>
<dbReference type="GO" id="GO:0006364">
    <property type="term" value="P:rRNA processing"/>
    <property type="evidence" value="ECO:0007669"/>
    <property type="project" value="UniProtKB-KW"/>
</dbReference>
<dbReference type="InterPro" id="IPR001680">
    <property type="entry name" value="WD40_rpt"/>
</dbReference>
<evidence type="ECO:0000313" key="9">
    <source>
        <dbReference type="Proteomes" id="UP000018320"/>
    </source>
</evidence>
<dbReference type="Proteomes" id="UP000018320">
    <property type="component" value="Unassembled WGS sequence"/>
</dbReference>
<feature type="compositionally biased region" description="Acidic residues" evidence="7">
    <location>
        <begin position="74"/>
        <end position="83"/>
    </location>
</feature>
<keyword evidence="4" id="KW-0677">Repeat</keyword>
<organism evidence="8 9">
    <name type="scientific">Giardia intestinalis</name>
    <name type="common">Giardia lamblia</name>
    <dbReference type="NCBI Taxonomy" id="5741"/>
    <lineage>
        <taxon>Eukaryota</taxon>
        <taxon>Metamonada</taxon>
        <taxon>Diplomonadida</taxon>
        <taxon>Hexamitidae</taxon>
        <taxon>Giardiinae</taxon>
        <taxon>Giardia</taxon>
    </lineage>
</organism>
<reference evidence="8 9" key="2">
    <citation type="journal article" date="2013" name="Genome Biol. Evol.">
        <title>Genome sequencing of Giardia lamblia genotypes A2 and B isolates (DH and GS) and comparative analysis with the genomes of genotypes A1 and E (WB and Pig).</title>
        <authorList>
            <person name="Adam R.D."/>
            <person name="Dahlstrom E.W."/>
            <person name="Martens C.A."/>
            <person name="Bruno D.P."/>
            <person name="Barbian K.D."/>
            <person name="Ricklefs S.M."/>
            <person name="Hernandez M.M."/>
            <person name="Narla N.P."/>
            <person name="Patel R.B."/>
            <person name="Porcella S.F."/>
            <person name="Nash T.E."/>
        </authorList>
    </citation>
    <scope>NUCLEOTIDE SEQUENCE [LARGE SCALE GENOMIC DNA]</scope>
    <source>
        <strain evidence="8 9">DH</strain>
    </source>
</reference>
<reference evidence="9" key="1">
    <citation type="submission" date="2012-02" db="EMBL/GenBank/DDBJ databases">
        <title>Genome sequencing of Giardia lamblia Genotypes A2 and B isolates (DH and GS) and comparative analysis with the genomes of Genotypes A1 and E (WB and Pig).</title>
        <authorList>
            <person name="Adam R."/>
            <person name="Dahlstrom E."/>
            <person name="Martens C."/>
            <person name="Bruno D."/>
            <person name="Barbian K."/>
            <person name="Porcella S.F."/>
            <person name="Nash T."/>
        </authorList>
    </citation>
    <scope>NUCLEOTIDE SEQUENCE</scope>
    <source>
        <strain evidence="9">DH</strain>
    </source>
</reference>
<feature type="compositionally biased region" description="Polar residues" evidence="7">
    <location>
        <begin position="54"/>
        <end position="65"/>
    </location>
</feature>
<feature type="region of interest" description="Disordered" evidence="7">
    <location>
        <begin position="46"/>
        <end position="94"/>
    </location>
</feature>
<dbReference type="FunFam" id="2.130.10.10:FF:002371">
    <property type="entry name" value="Transducin"/>
    <property type="match status" value="1"/>
</dbReference>
<dbReference type="PANTHER" id="PTHR18359">
    <property type="entry name" value="WD-REPEAT PROTEIN-RELATED"/>
    <property type="match status" value="1"/>
</dbReference>
<keyword evidence="5" id="KW-0539">Nucleus</keyword>
<dbReference type="EMBL" id="AHGT01000043">
    <property type="protein sequence ID" value="ESU36624.1"/>
    <property type="molecule type" value="Genomic_DNA"/>
</dbReference>
<proteinExistence type="inferred from homology"/>
<dbReference type="VEuPathDB" id="GiardiaDB:GL50581_2561"/>
<dbReference type="GO" id="GO:0034388">
    <property type="term" value="C:Pwp2p-containing subcomplex of 90S preribosome"/>
    <property type="evidence" value="ECO:0007669"/>
    <property type="project" value="TreeGrafter"/>
</dbReference>
<comment type="subcellular location">
    <subcellularLocation>
        <location evidence="1">Nucleus</location>
        <location evidence="1">Nucleolus</location>
    </subcellularLocation>
</comment>
<keyword evidence="3" id="KW-0853">WD repeat</keyword>
<sequence>VCTSNFSVIIAMSTRDREAEEALYKDVFGESELLDLCSDNRALQERSVHASPGASPQSGDGQSEASGSVLSDDSFFDDEDVDKTEEQNIRNQKARGLSWAVERAEDDEFRKRLDELAREEAINVLSLGTEPNLKRTVLSQLGPSSQLELKRLSPLTVSDCPMHKVTSIHVHPNGRLAIVSSLDNRLRLFEIDDPTNPLVSSFLFTQVTPTSAFFSDNYRWLVITGNTNFYHLFDLETGTDVKRRLPLRKRHLKDASLDYYLKGRNREVLVLSMQSSIPGWPGSSLIFFSECSGAANYSRVNNLAHRNVDPGKTNGIKAGYGPPDAQSETRETDRYTFVYGLHLETNSYAYKLQFPFATTGLIRLISPSNMSLARISGHTNEHPILVVSGRGHGNIALVEFDASNFYSAKDPIIFGDDSFNITAMAASQVHIATGDEHGFINIYRISDVYSASSTNSSLEQDASSIYRWPLRVAPLYVIKNIVTEIISMEFNPTGEILVVASQANETRFINLHTGKVFDIQKPPSGACTFAFTPDLSRVFCGSRRGVVDTYELVASS</sequence>
<evidence type="ECO:0000256" key="7">
    <source>
        <dbReference type="SAM" id="MobiDB-lite"/>
    </source>
</evidence>
<dbReference type="AlphaFoldDB" id="V6TCW9"/>
<comment type="caution">
    <text evidence="8">The sequence shown here is derived from an EMBL/GenBank/DDBJ whole genome shotgun (WGS) entry which is preliminary data.</text>
</comment>
<evidence type="ECO:0000256" key="2">
    <source>
        <dbReference type="ARBA" id="ARBA00022552"/>
    </source>
</evidence>
<keyword evidence="2" id="KW-0698">rRNA processing</keyword>
<dbReference type="VEuPathDB" id="GiardiaDB:DHA2_14641"/>
<name>V6TCW9_GIAIN</name>
<dbReference type="Gene3D" id="2.130.10.10">
    <property type="entry name" value="YVTN repeat-like/Quinoprotein amine dehydrogenase"/>
    <property type="match status" value="2"/>
</dbReference>
<dbReference type="GO" id="GO:0032040">
    <property type="term" value="C:small-subunit processome"/>
    <property type="evidence" value="ECO:0007669"/>
    <property type="project" value="TreeGrafter"/>
</dbReference>
<dbReference type="VEuPathDB" id="GiardiaDB:GL50803_0014641"/>
<dbReference type="InterPro" id="IPR015943">
    <property type="entry name" value="WD40/YVTN_repeat-like_dom_sf"/>
</dbReference>
<protein>
    <submittedName>
        <fullName evidence="8">Transducin</fullName>
    </submittedName>
</protein>
<evidence type="ECO:0000256" key="3">
    <source>
        <dbReference type="ARBA" id="ARBA00022574"/>
    </source>
</evidence>
<evidence type="ECO:0000256" key="1">
    <source>
        <dbReference type="ARBA" id="ARBA00004604"/>
    </source>
</evidence>
<gene>
    <name evidence="8" type="ORF">DHA2_14641</name>
</gene>
<evidence type="ECO:0000256" key="6">
    <source>
        <dbReference type="ARBA" id="ARBA00025767"/>
    </source>
</evidence>
<dbReference type="SMART" id="SM00320">
    <property type="entry name" value="WD40"/>
    <property type="match status" value="4"/>
</dbReference>
<dbReference type="InterPro" id="IPR045161">
    <property type="entry name" value="Utp18"/>
</dbReference>
<evidence type="ECO:0000313" key="8">
    <source>
        <dbReference type="EMBL" id="ESU36624.1"/>
    </source>
</evidence>
<feature type="non-terminal residue" evidence="8">
    <location>
        <position position="1"/>
    </location>
</feature>
<dbReference type="PANTHER" id="PTHR18359:SF0">
    <property type="entry name" value="U3 SMALL NUCLEOLAR RNA-ASSOCIATED PROTEIN 18 HOMOLOG"/>
    <property type="match status" value="1"/>
</dbReference>
<dbReference type="SUPFAM" id="SSF50978">
    <property type="entry name" value="WD40 repeat-like"/>
    <property type="match status" value="1"/>
</dbReference>
<dbReference type="InterPro" id="IPR036322">
    <property type="entry name" value="WD40_repeat_dom_sf"/>
</dbReference>
<dbReference type="Pfam" id="PF00400">
    <property type="entry name" value="WD40"/>
    <property type="match status" value="1"/>
</dbReference>
<evidence type="ECO:0000256" key="5">
    <source>
        <dbReference type="ARBA" id="ARBA00023242"/>
    </source>
</evidence>